<name>A0A1G5IX07_9FLAO</name>
<gene>
    <name evidence="2" type="ORF">SAMN02927903_02448</name>
</gene>
<dbReference type="Proteomes" id="UP000199354">
    <property type="component" value="Unassembled WGS sequence"/>
</dbReference>
<proteinExistence type="predicted"/>
<dbReference type="EMBL" id="FMVF01000011">
    <property type="protein sequence ID" value="SCY80602.1"/>
    <property type="molecule type" value="Genomic_DNA"/>
</dbReference>
<sequence>MKNALLLLLLFWAGLSWSQKMPEKVNDQKRYKSDSRMFYVWNQDKDAYDLRDTEFENSIIDIREIGSRSNGYIMIALTDDGKVRTYHGSIIQFNVDDEGNSTWVMRSKNARGKLVLEPKKKTLTYSYESNETRYVKIFIFNLAAEDEERDN</sequence>
<dbReference type="AlphaFoldDB" id="A0A1G5IX07"/>
<evidence type="ECO:0000313" key="2">
    <source>
        <dbReference type="EMBL" id="SCY80602.1"/>
    </source>
</evidence>
<feature type="signal peptide" evidence="1">
    <location>
        <begin position="1"/>
        <end position="18"/>
    </location>
</feature>
<dbReference type="RefSeq" id="WP_139149661.1">
    <property type="nucleotide sequence ID" value="NZ_FMVF01000011.1"/>
</dbReference>
<evidence type="ECO:0000256" key="1">
    <source>
        <dbReference type="SAM" id="SignalP"/>
    </source>
</evidence>
<keyword evidence="3" id="KW-1185">Reference proteome</keyword>
<reference evidence="2 3" key="1">
    <citation type="submission" date="2016-10" db="EMBL/GenBank/DDBJ databases">
        <authorList>
            <person name="de Groot N.N."/>
        </authorList>
    </citation>
    <scope>NUCLEOTIDE SEQUENCE [LARGE SCALE GENOMIC DNA]</scope>
    <source>
        <strain evidence="2 3">CGMCC 1.7031</strain>
    </source>
</reference>
<protein>
    <recommendedName>
        <fullName evidence="4">Lipocalin-like domain-containing protein</fullName>
    </recommendedName>
</protein>
<feature type="chain" id="PRO_5011780626" description="Lipocalin-like domain-containing protein" evidence="1">
    <location>
        <begin position="19"/>
        <end position="151"/>
    </location>
</feature>
<evidence type="ECO:0000313" key="3">
    <source>
        <dbReference type="Proteomes" id="UP000199354"/>
    </source>
</evidence>
<accession>A0A1G5IX07</accession>
<organism evidence="2 3">
    <name type="scientific">Flavobacterium caeni</name>
    <dbReference type="NCBI Taxonomy" id="490189"/>
    <lineage>
        <taxon>Bacteria</taxon>
        <taxon>Pseudomonadati</taxon>
        <taxon>Bacteroidota</taxon>
        <taxon>Flavobacteriia</taxon>
        <taxon>Flavobacteriales</taxon>
        <taxon>Flavobacteriaceae</taxon>
        <taxon>Flavobacterium</taxon>
    </lineage>
</organism>
<evidence type="ECO:0008006" key="4">
    <source>
        <dbReference type="Google" id="ProtNLM"/>
    </source>
</evidence>
<dbReference type="OrthoDB" id="1356062at2"/>
<keyword evidence="1" id="KW-0732">Signal</keyword>
<dbReference type="STRING" id="490189.SAMN02927903_02448"/>